<feature type="region of interest" description="Disordered" evidence="1">
    <location>
        <begin position="1"/>
        <end position="21"/>
    </location>
</feature>
<protein>
    <submittedName>
        <fullName evidence="2">Uncharacterized protein</fullName>
    </submittedName>
</protein>
<accession>A0A9P1DLV3</accession>
<reference evidence="2" key="1">
    <citation type="submission" date="2022-10" db="EMBL/GenBank/DDBJ databases">
        <authorList>
            <person name="Chen Y."/>
            <person name="Dougan E. K."/>
            <person name="Chan C."/>
            <person name="Rhodes N."/>
            <person name="Thang M."/>
        </authorList>
    </citation>
    <scope>NUCLEOTIDE SEQUENCE</scope>
</reference>
<dbReference type="AlphaFoldDB" id="A0A9P1DLV3"/>
<feature type="compositionally biased region" description="Basic residues" evidence="1">
    <location>
        <begin position="7"/>
        <end position="16"/>
    </location>
</feature>
<evidence type="ECO:0000313" key="2">
    <source>
        <dbReference type="EMBL" id="CAI4011299.1"/>
    </source>
</evidence>
<proteinExistence type="predicted"/>
<sequence length="93" mass="11331">MLDHWMSGRRRKRWPRQRSERLAPKTAWCRSLGHPSFQGRVFKLRPRVTTWFTRSVARPLRRSSRTLQRLSQRPRTTENCWLTEATRAKKFHT</sequence>
<reference evidence="3 4" key="2">
    <citation type="submission" date="2024-05" db="EMBL/GenBank/DDBJ databases">
        <authorList>
            <person name="Chen Y."/>
            <person name="Shah S."/>
            <person name="Dougan E. K."/>
            <person name="Thang M."/>
            <person name="Chan C."/>
        </authorList>
    </citation>
    <scope>NUCLEOTIDE SEQUENCE [LARGE SCALE GENOMIC DNA]</scope>
</reference>
<comment type="caution">
    <text evidence="2">The sequence shown here is derived from an EMBL/GenBank/DDBJ whole genome shotgun (WGS) entry which is preliminary data.</text>
</comment>
<keyword evidence="4" id="KW-1185">Reference proteome</keyword>
<evidence type="ECO:0000313" key="3">
    <source>
        <dbReference type="EMBL" id="CAL4798611.1"/>
    </source>
</evidence>
<dbReference type="EMBL" id="CAMXCT030005073">
    <property type="protein sequence ID" value="CAL4798611.1"/>
    <property type="molecule type" value="Genomic_DNA"/>
</dbReference>
<dbReference type="Proteomes" id="UP001152797">
    <property type="component" value="Unassembled WGS sequence"/>
</dbReference>
<gene>
    <name evidence="2" type="ORF">C1SCF055_LOCUS36477</name>
</gene>
<organism evidence="2">
    <name type="scientific">Cladocopium goreaui</name>
    <dbReference type="NCBI Taxonomy" id="2562237"/>
    <lineage>
        <taxon>Eukaryota</taxon>
        <taxon>Sar</taxon>
        <taxon>Alveolata</taxon>
        <taxon>Dinophyceae</taxon>
        <taxon>Suessiales</taxon>
        <taxon>Symbiodiniaceae</taxon>
        <taxon>Cladocopium</taxon>
    </lineage>
</organism>
<evidence type="ECO:0000256" key="1">
    <source>
        <dbReference type="SAM" id="MobiDB-lite"/>
    </source>
</evidence>
<name>A0A9P1DLV3_9DINO</name>
<dbReference type="EMBL" id="CAMXCT020005073">
    <property type="protein sequence ID" value="CAL1164674.1"/>
    <property type="molecule type" value="Genomic_DNA"/>
</dbReference>
<evidence type="ECO:0000313" key="4">
    <source>
        <dbReference type="Proteomes" id="UP001152797"/>
    </source>
</evidence>
<dbReference type="EMBL" id="CAMXCT010005073">
    <property type="protein sequence ID" value="CAI4011299.1"/>
    <property type="molecule type" value="Genomic_DNA"/>
</dbReference>